<dbReference type="GO" id="GO:0005524">
    <property type="term" value="F:ATP binding"/>
    <property type="evidence" value="ECO:0007669"/>
    <property type="project" value="InterPro"/>
</dbReference>
<evidence type="ECO:0000256" key="1">
    <source>
        <dbReference type="SAM" id="Phobius"/>
    </source>
</evidence>
<feature type="domain" description="Protein kinase" evidence="2">
    <location>
        <begin position="32"/>
        <end position="142"/>
    </location>
</feature>
<keyword evidence="1" id="KW-1133">Transmembrane helix</keyword>
<reference evidence="3" key="1">
    <citation type="submission" date="2023-02" db="EMBL/GenBank/DDBJ databases">
        <title>Genome of toxic invasive species Heracleum sosnowskyi carries increased number of genes despite the absence of recent whole-genome duplications.</title>
        <authorList>
            <person name="Schelkunov M."/>
            <person name="Shtratnikova V."/>
            <person name="Makarenko M."/>
            <person name="Klepikova A."/>
            <person name="Omelchenko D."/>
            <person name="Novikova G."/>
            <person name="Obukhova E."/>
            <person name="Bogdanov V."/>
            <person name="Penin A."/>
            <person name="Logacheva M."/>
        </authorList>
    </citation>
    <scope>NUCLEOTIDE SEQUENCE</scope>
    <source>
        <strain evidence="3">Hsosn_3</strain>
        <tissue evidence="3">Leaf</tissue>
    </source>
</reference>
<dbReference type="EMBL" id="JAUIZM010000007">
    <property type="protein sequence ID" value="KAK1377368.1"/>
    <property type="molecule type" value="Genomic_DNA"/>
</dbReference>
<dbReference type="SUPFAM" id="SSF56112">
    <property type="entry name" value="Protein kinase-like (PK-like)"/>
    <property type="match status" value="1"/>
</dbReference>
<protein>
    <recommendedName>
        <fullName evidence="2">Protein kinase domain-containing protein</fullName>
    </recommendedName>
</protein>
<organism evidence="3 4">
    <name type="scientific">Heracleum sosnowskyi</name>
    <dbReference type="NCBI Taxonomy" id="360622"/>
    <lineage>
        <taxon>Eukaryota</taxon>
        <taxon>Viridiplantae</taxon>
        <taxon>Streptophyta</taxon>
        <taxon>Embryophyta</taxon>
        <taxon>Tracheophyta</taxon>
        <taxon>Spermatophyta</taxon>
        <taxon>Magnoliopsida</taxon>
        <taxon>eudicotyledons</taxon>
        <taxon>Gunneridae</taxon>
        <taxon>Pentapetalae</taxon>
        <taxon>asterids</taxon>
        <taxon>campanulids</taxon>
        <taxon>Apiales</taxon>
        <taxon>Apiaceae</taxon>
        <taxon>Apioideae</taxon>
        <taxon>apioid superclade</taxon>
        <taxon>Tordylieae</taxon>
        <taxon>Tordyliinae</taxon>
        <taxon>Heracleum</taxon>
    </lineage>
</organism>
<dbReference type="Gene3D" id="1.10.510.10">
    <property type="entry name" value="Transferase(Phosphotransferase) domain 1"/>
    <property type="match status" value="1"/>
</dbReference>
<evidence type="ECO:0000313" key="3">
    <source>
        <dbReference type="EMBL" id="KAK1377368.1"/>
    </source>
</evidence>
<dbReference type="Pfam" id="PF07714">
    <property type="entry name" value="PK_Tyr_Ser-Thr"/>
    <property type="match status" value="1"/>
</dbReference>
<dbReference type="GO" id="GO:0005886">
    <property type="term" value="C:plasma membrane"/>
    <property type="evidence" value="ECO:0007669"/>
    <property type="project" value="TreeGrafter"/>
</dbReference>
<dbReference type="Proteomes" id="UP001237642">
    <property type="component" value="Unassembled WGS sequence"/>
</dbReference>
<feature type="transmembrane region" description="Helical" evidence="1">
    <location>
        <begin position="22"/>
        <end position="46"/>
    </location>
</feature>
<dbReference type="GO" id="GO:0004714">
    <property type="term" value="F:transmembrane receptor protein tyrosine kinase activity"/>
    <property type="evidence" value="ECO:0007669"/>
    <property type="project" value="InterPro"/>
</dbReference>
<dbReference type="InterPro" id="IPR011009">
    <property type="entry name" value="Kinase-like_dom_sf"/>
</dbReference>
<name>A0AAD8I3R8_9APIA</name>
<dbReference type="PANTHER" id="PTHR27003:SF88">
    <property type="entry name" value="RECEPTOR-LIKE PROTEIN KINASE THESEUS 1"/>
    <property type="match status" value="1"/>
</dbReference>
<accession>A0AAD8I3R8</accession>
<dbReference type="PANTHER" id="PTHR27003">
    <property type="entry name" value="OS07G0166700 PROTEIN"/>
    <property type="match status" value="1"/>
</dbReference>
<reference evidence="3" key="2">
    <citation type="submission" date="2023-05" db="EMBL/GenBank/DDBJ databases">
        <authorList>
            <person name="Schelkunov M.I."/>
        </authorList>
    </citation>
    <scope>NUCLEOTIDE SEQUENCE</scope>
    <source>
        <strain evidence="3">Hsosn_3</strain>
        <tissue evidence="3">Leaf</tissue>
    </source>
</reference>
<comment type="caution">
    <text evidence="3">The sequence shown here is derived from an EMBL/GenBank/DDBJ whole genome shotgun (WGS) entry which is preliminary data.</text>
</comment>
<evidence type="ECO:0000259" key="2">
    <source>
        <dbReference type="PROSITE" id="PS50011"/>
    </source>
</evidence>
<keyword evidence="1" id="KW-0812">Transmembrane</keyword>
<dbReference type="InterPro" id="IPR045272">
    <property type="entry name" value="ANXUR1/2-like"/>
</dbReference>
<dbReference type="AlphaFoldDB" id="A0AAD8I3R8"/>
<keyword evidence="1" id="KW-0472">Membrane</keyword>
<proteinExistence type="predicted"/>
<dbReference type="InterPro" id="IPR001245">
    <property type="entry name" value="Ser-Thr/Tyr_kinase_cat_dom"/>
</dbReference>
<evidence type="ECO:0000313" key="4">
    <source>
        <dbReference type="Proteomes" id="UP001237642"/>
    </source>
</evidence>
<gene>
    <name evidence="3" type="ORF">POM88_033561</name>
</gene>
<dbReference type="GO" id="GO:0009506">
    <property type="term" value="C:plasmodesma"/>
    <property type="evidence" value="ECO:0007669"/>
    <property type="project" value="TreeGrafter"/>
</dbReference>
<dbReference type="InterPro" id="IPR000719">
    <property type="entry name" value="Prot_kinase_dom"/>
</dbReference>
<keyword evidence="4" id="KW-1185">Reference proteome</keyword>
<sequence>MKCMTSLTSVKSKHEVAGLSKLVSVIISLALSLAIVILAAGVYVMFRSSKQKSQMGAWRSVNFESQSLKTLKAEVKTLAKIRNKNIAKILGFCYSSDALILIYEHLRKGSLRDIIASPDFQLSWDVRLKIAIGVAQGLAYLH</sequence>
<dbReference type="PROSITE" id="PS50011">
    <property type="entry name" value="PROTEIN_KINASE_DOM"/>
    <property type="match status" value="1"/>
</dbReference>